<dbReference type="GO" id="GO:0051500">
    <property type="term" value="F:D-tyrosyl-tRNA(Tyr) deacylase activity"/>
    <property type="evidence" value="ECO:0007669"/>
    <property type="project" value="TreeGrafter"/>
</dbReference>
<keyword evidence="4" id="KW-1185">Reference proteome</keyword>
<dbReference type="Proteomes" id="UP000186156">
    <property type="component" value="Unassembled WGS sequence"/>
</dbReference>
<dbReference type="Pfam" id="PF02580">
    <property type="entry name" value="Tyr_Deacylase"/>
    <property type="match status" value="1"/>
</dbReference>
<dbReference type="NCBIfam" id="TIGR00256">
    <property type="entry name" value="D-aminoacyl-tRNA deacylase"/>
    <property type="match status" value="1"/>
</dbReference>
<dbReference type="EC" id="3.1.1.96" evidence="2"/>
<dbReference type="GO" id="GO:0000049">
    <property type="term" value="F:tRNA binding"/>
    <property type="evidence" value="ECO:0007669"/>
    <property type="project" value="UniProtKB-UniRule"/>
</dbReference>
<dbReference type="SUPFAM" id="SSF69500">
    <property type="entry name" value="DTD-like"/>
    <property type="match status" value="1"/>
</dbReference>
<keyword evidence="2" id="KW-0694">RNA-binding</keyword>
<evidence type="ECO:0000256" key="1">
    <source>
        <dbReference type="ARBA" id="ARBA00009673"/>
    </source>
</evidence>
<evidence type="ECO:0000256" key="2">
    <source>
        <dbReference type="HAMAP-Rule" id="MF_00518"/>
    </source>
</evidence>
<comment type="domain">
    <text evidence="2">A Gly-cisPro motif from one monomer fits into the active site of the other monomer to allow specific chiral rejection of L-amino acids.</text>
</comment>
<dbReference type="GO" id="GO:0019478">
    <property type="term" value="P:D-amino acid catabolic process"/>
    <property type="evidence" value="ECO:0007669"/>
    <property type="project" value="UniProtKB-UniRule"/>
</dbReference>
<sequence length="149" mass="16268">MRLVVQRSGPARVRVEGDVVGEIDFGLVVLVGVGKDDGDEDAAYLADKVAHLRVFPDADGKLNLDVRDVGGAILSVSQFTLYGDARKGRRPSYADAAPPEVAGRLYHAFNDRLREKGLKVETGQFRAMMQVELVNDGPVTILLDSKRLF</sequence>
<dbReference type="EMBL" id="FTOO01000012">
    <property type="protein sequence ID" value="SIT06990.1"/>
    <property type="molecule type" value="Genomic_DNA"/>
</dbReference>
<gene>
    <name evidence="2" type="primary">dtd</name>
    <name evidence="3" type="ORF">SAMN05421799_11213</name>
</gene>
<dbReference type="InterPro" id="IPR003732">
    <property type="entry name" value="Daa-tRNA_deacyls_DTD"/>
</dbReference>
<dbReference type="Gene3D" id="3.50.80.10">
    <property type="entry name" value="D-tyrosyl-tRNA(Tyr) deacylase"/>
    <property type="match status" value="1"/>
</dbReference>
<protein>
    <recommendedName>
        <fullName evidence="2">D-aminoacyl-tRNA deacylase</fullName>
        <shortName evidence="2">DTD</shortName>
        <ecNumber evidence="2">3.1.1.96</ecNumber>
    </recommendedName>
    <alternativeName>
        <fullName evidence="2">Gly-tRNA(Ala) deacylase</fullName>
        <ecNumber evidence="2">3.1.1.-</ecNumber>
    </alternativeName>
</protein>
<comment type="subcellular location">
    <subcellularLocation>
        <location evidence="2">Cytoplasm</location>
    </subcellularLocation>
</comment>
<dbReference type="PANTHER" id="PTHR10472:SF5">
    <property type="entry name" value="D-AMINOACYL-TRNA DEACYLASE 1"/>
    <property type="match status" value="1"/>
</dbReference>
<evidence type="ECO:0000313" key="4">
    <source>
        <dbReference type="Proteomes" id="UP000186156"/>
    </source>
</evidence>
<dbReference type="GO" id="GO:0005737">
    <property type="term" value="C:cytoplasm"/>
    <property type="evidence" value="ECO:0007669"/>
    <property type="project" value="UniProtKB-SubCell"/>
</dbReference>
<comment type="catalytic activity">
    <reaction evidence="2">
        <text>a D-aminoacyl-tRNA + H2O = a tRNA + a D-alpha-amino acid + H(+)</text>
        <dbReference type="Rhea" id="RHEA:13953"/>
        <dbReference type="Rhea" id="RHEA-COMP:10123"/>
        <dbReference type="Rhea" id="RHEA-COMP:10124"/>
        <dbReference type="ChEBI" id="CHEBI:15377"/>
        <dbReference type="ChEBI" id="CHEBI:15378"/>
        <dbReference type="ChEBI" id="CHEBI:59871"/>
        <dbReference type="ChEBI" id="CHEBI:78442"/>
        <dbReference type="ChEBI" id="CHEBI:79333"/>
        <dbReference type="EC" id="3.1.1.96"/>
    </reaction>
</comment>
<dbReference type="PANTHER" id="PTHR10472">
    <property type="entry name" value="D-TYROSYL-TRNA TYR DEACYLASE"/>
    <property type="match status" value="1"/>
</dbReference>
<dbReference type="InterPro" id="IPR023509">
    <property type="entry name" value="DTD-like_sf"/>
</dbReference>
<dbReference type="OrthoDB" id="9801395at2"/>
<dbReference type="GO" id="GO:0106026">
    <property type="term" value="F:Gly-tRNA(Ala) deacylase activity"/>
    <property type="evidence" value="ECO:0007669"/>
    <property type="project" value="UniProtKB-UniRule"/>
</dbReference>
<keyword evidence="2" id="KW-0378">Hydrolase</keyword>
<keyword evidence="2" id="KW-0820">tRNA-binding</keyword>
<accession>A0A1N7P8W7</accession>
<reference evidence="4" key="1">
    <citation type="submission" date="2017-01" db="EMBL/GenBank/DDBJ databases">
        <authorList>
            <person name="Varghese N."/>
            <person name="Submissions S."/>
        </authorList>
    </citation>
    <scope>NUCLEOTIDE SEQUENCE [LARGE SCALE GENOMIC DNA]</scope>
    <source>
        <strain evidence="4">DSM 16176</strain>
    </source>
</reference>
<comment type="subunit">
    <text evidence="2">Homodimer.</text>
</comment>
<dbReference type="AlphaFoldDB" id="A0A1N7P8W7"/>
<name>A0A1N7P8W7_9BACL</name>
<evidence type="ECO:0000313" key="3">
    <source>
        <dbReference type="EMBL" id="SIT06990.1"/>
    </source>
</evidence>
<dbReference type="EC" id="3.1.1.-" evidence="2"/>
<dbReference type="RefSeq" id="WP_076348620.1">
    <property type="nucleotide sequence ID" value="NZ_FTOO01000012.1"/>
</dbReference>
<comment type="similarity">
    <text evidence="1 2">Belongs to the DTD family.</text>
</comment>
<proteinExistence type="inferred from homology"/>
<dbReference type="HAMAP" id="MF_00518">
    <property type="entry name" value="Deacylase_Dtd"/>
    <property type="match status" value="1"/>
</dbReference>
<comment type="catalytic activity">
    <reaction evidence="2">
        <text>glycyl-tRNA(Ala) + H2O = tRNA(Ala) + glycine + H(+)</text>
        <dbReference type="Rhea" id="RHEA:53744"/>
        <dbReference type="Rhea" id="RHEA-COMP:9657"/>
        <dbReference type="Rhea" id="RHEA-COMP:13640"/>
        <dbReference type="ChEBI" id="CHEBI:15377"/>
        <dbReference type="ChEBI" id="CHEBI:15378"/>
        <dbReference type="ChEBI" id="CHEBI:57305"/>
        <dbReference type="ChEBI" id="CHEBI:78442"/>
        <dbReference type="ChEBI" id="CHEBI:78522"/>
    </reaction>
</comment>
<comment type="function">
    <text evidence="2">An aminoacyl-tRNA editing enzyme that deacylates mischarged D-aminoacyl-tRNAs. Also deacylates mischarged glycyl-tRNA(Ala), protecting cells against glycine mischarging by AlaRS. Acts via tRNA-based rather than protein-based catalysis; rejects L-amino acids rather than detecting D-amino acids in the active site. By recycling D-aminoacyl-tRNA to D-amino acids and free tRNA molecules, this enzyme counteracts the toxicity associated with the formation of D-aminoacyl-tRNA entities in vivo and helps enforce protein L-homochirality.</text>
</comment>
<dbReference type="FunFam" id="3.50.80.10:FF:000001">
    <property type="entry name" value="D-aminoacyl-tRNA deacylase"/>
    <property type="match status" value="1"/>
</dbReference>
<keyword evidence="2" id="KW-0963">Cytoplasm</keyword>
<dbReference type="GO" id="GO:0043908">
    <property type="term" value="F:Ser(Gly)-tRNA(Ala) hydrolase activity"/>
    <property type="evidence" value="ECO:0007669"/>
    <property type="project" value="UniProtKB-UniRule"/>
</dbReference>
<dbReference type="CDD" id="cd00563">
    <property type="entry name" value="Dtyr_deacylase"/>
    <property type="match status" value="1"/>
</dbReference>
<feature type="short sequence motif" description="Gly-cisPro motif, important for rejection of L-amino acids" evidence="2">
    <location>
        <begin position="137"/>
        <end position="138"/>
    </location>
</feature>
<dbReference type="STRING" id="252246.SAMN05421799_11213"/>
<organism evidence="3 4">
    <name type="scientific">Alicyclobacillus vulcanalis</name>
    <dbReference type="NCBI Taxonomy" id="252246"/>
    <lineage>
        <taxon>Bacteria</taxon>
        <taxon>Bacillati</taxon>
        <taxon>Bacillota</taxon>
        <taxon>Bacilli</taxon>
        <taxon>Bacillales</taxon>
        <taxon>Alicyclobacillaceae</taxon>
        <taxon>Alicyclobacillus</taxon>
    </lineage>
</organism>